<dbReference type="GO" id="GO:0005524">
    <property type="term" value="F:ATP binding"/>
    <property type="evidence" value="ECO:0007669"/>
    <property type="project" value="UniProtKB-UniRule"/>
</dbReference>
<evidence type="ECO:0000256" key="1">
    <source>
        <dbReference type="ARBA" id="ARBA00022741"/>
    </source>
</evidence>
<keyword evidence="2 4" id="KW-0067">ATP-binding</keyword>
<dbReference type="Pfam" id="PF03668">
    <property type="entry name" value="RapZ-like_N"/>
    <property type="match status" value="1"/>
</dbReference>
<comment type="caution">
    <text evidence="7">The sequence shown here is derived from an EMBL/GenBank/DDBJ whole genome shotgun (WGS) entry which is preliminary data.</text>
</comment>
<dbReference type="SUPFAM" id="SSF52540">
    <property type="entry name" value="P-loop containing nucleoside triphosphate hydrolases"/>
    <property type="match status" value="1"/>
</dbReference>
<feature type="domain" description="RapZ-like N-terminal" evidence="5">
    <location>
        <begin position="9"/>
        <end position="160"/>
    </location>
</feature>
<dbReference type="PANTHER" id="PTHR30448">
    <property type="entry name" value="RNASE ADAPTER PROTEIN RAPZ"/>
    <property type="match status" value="1"/>
</dbReference>
<dbReference type="InterPro" id="IPR053931">
    <property type="entry name" value="RapZ_C"/>
</dbReference>
<accession>A0A934MDK6</accession>
<organism evidence="7 8">
    <name type="scientific">Palleronia pontilimi</name>
    <dbReference type="NCBI Taxonomy" id="1964209"/>
    <lineage>
        <taxon>Bacteria</taxon>
        <taxon>Pseudomonadati</taxon>
        <taxon>Pseudomonadota</taxon>
        <taxon>Alphaproteobacteria</taxon>
        <taxon>Rhodobacterales</taxon>
        <taxon>Roseobacteraceae</taxon>
        <taxon>Palleronia</taxon>
    </lineage>
</organism>
<dbReference type="InterPro" id="IPR027417">
    <property type="entry name" value="P-loop_NTPase"/>
</dbReference>
<proteinExistence type="inferred from homology"/>
<reference evidence="7" key="1">
    <citation type="submission" date="2020-12" db="EMBL/GenBank/DDBJ databases">
        <title>Bacterial taxonomy.</title>
        <authorList>
            <person name="Pan X."/>
        </authorList>
    </citation>
    <scope>NUCLEOTIDE SEQUENCE</scope>
    <source>
        <strain evidence="7">KCTC 52957</strain>
    </source>
</reference>
<keyword evidence="1 4" id="KW-0547">Nucleotide-binding</keyword>
<sequence length="302" mass="33093">MTSYSQDTEVILVTGPSGAGRSTAIHALEDMGFEAIDNLPLSLVERLLVPDGTPRRLALGIDARNRDFSTAAMLQLIARLPDLPDTKSEILYLDANDDVLERRYSETRRRHPLAPQDTPAAGIAREAELLAPIRARAEMLIDTSDLSPHQLRAEITRLFGRADTPGLALSVQSFSYKRGLPSGVDLVFDLRFLRNPHWEASLRAHSGLDDAVARYVTDDPRFGPFFEKLCELVLSLLPAYVEEGKTSLGIAMGCTGGQHRSVAVAEKLAFALAEKGWRVSTRHRELERHAGMGRGTGRGSGP</sequence>
<feature type="binding site" evidence="4">
    <location>
        <begin position="62"/>
        <end position="65"/>
    </location>
    <ligand>
        <name>GTP</name>
        <dbReference type="ChEBI" id="CHEBI:37565"/>
    </ligand>
</feature>
<dbReference type="Pfam" id="PF22740">
    <property type="entry name" value="PapZ_C"/>
    <property type="match status" value="1"/>
</dbReference>
<evidence type="ECO:0000259" key="5">
    <source>
        <dbReference type="Pfam" id="PF03668"/>
    </source>
</evidence>
<feature type="binding site" evidence="4">
    <location>
        <begin position="15"/>
        <end position="22"/>
    </location>
    <ligand>
        <name>ATP</name>
        <dbReference type="ChEBI" id="CHEBI:30616"/>
    </ligand>
</feature>
<evidence type="ECO:0000256" key="4">
    <source>
        <dbReference type="HAMAP-Rule" id="MF_00636"/>
    </source>
</evidence>
<dbReference type="HAMAP" id="MF_00636">
    <property type="entry name" value="RapZ_like"/>
    <property type="match status" value="1"/>
</dbReference>
<dbReference type="InterPro" id="IPR005337">
    <property type="entry name" value="RapZ-like"/>
</dbReference>
<dbReference type="NCBIfam" id="NF003828">
    <property type="entry name" value="PRK05416.1"/>
    <property type="match status" value="1"/>
</dbReference>
<gene>
    <name evidence="7" type="primary">rapZ</name>
    <name evidence="7" type="ORF">ILP92_12610</name>
</gene>
<evidence type="ECO:0000313" key="8">
    <source>
        <dbReference type="Proteomes" id="UP000642488"/>
    </source>
</evidence>
<dbReference type="EMBL" id="JAEKPD010000013">
    <property type="protein sequence ID" value="MBJ3763590.1"/>
    <property type="molecule type" value="Genomic_DNA"/>
</dbReference>
<evidence type="ECO:0000256" key="2">
    <source>
        <dbReference type="ARBA" id="ARBA00022840"/>
    </source>
</evidence>
<evidence type="ECO:0000313" key="7">
    <source>
        <dbReference type="EMBL" id="MBJ3763590.1"/>
    </source>
</evidence>
<protein>
    <submittedName>
        <fullName evidence="7">RNase adapter RapZ</fullName>
    </submittedName>
</protein>
<name>A0A934MDK6_9RHOB</name>
<evidence type="ECO:0000256" key="3">
    <source>
        <dbReference type="ARBA" id="ARBA00023134"/>
    </source>
</evidence>
<dbReference type="PANTHER" id="PTHR30448:SF0">
    <property type="entry name" value="RNASE ADAPTER PROTEIN RAPZ"/>
    <property type="match status" value="1"/>
</dbReference>
<keyword evidence="8" id="KW-1185">Reference proteome</keyword>
<keyword evidence="3 4" id="KW-0342">GTP-binding</keyword>
<dbReference type="InterPro" id="IPR053930">
    <property type="entry name" value="RapZ-like_N"/>
</dbReference>
<dbReference type="GO" id="GO:0005525">
    <property type="term" value="F:GTP binding"/>
    <property type="evidence" value="ECO:0007669"/>
    <property type="project" value="UniProtKB-UniRule"/>
</dbReference>
<dbReference type="AlphaFoldDB" id="A0A934MDK6"/>
<evidence type="ECO:0000259" key="6">
    <source>
        <dbReference type="Pfam" id="PF22740"/>
    </source>
</evidence>
<dbReference type="Proteomes" id="UP000642488">
    <property type="component" value="Unassembled WGS sequence"/>
</dbReference>
<feature type="domain" description="RapZ C-terminal" evidence="6">
    <location>
        <begin position="168"/>
        <end position="287"/>
    </location>
</feature>
<dbReference type="PIRSF" id="PIRSF005052">
    <property type="entry name" value="P-loopkin"/>
    <property type="match status" value="1"/>
</dbReference>
<dbReference type="RefSeq" id="WP_198916769.1">
    <property type="nucleotide sequence ID" value="NZ_JAEKPD010000013.1"/>
</dbReference>